<accession>A0AA39I4H4</accession>
<evidence type="ECO:0000256" key="2">
    <source>
        <dbReference type="PROSITE-ProRule" id="PRU00117"/>
    </source>
</evidence>
<organism evidence="5 6">
    <name type="scientific">Steinernema hermaphroditum</name>
    <dbReference type="NCBI Taxonomy" id="289476"/>
    <lineage>
        <taxon>Eukaryota</taxon>
        <taxon>Metazoa</taxon>
        <taxon>Ecdysozoa</taxon>
        <taxon>Nematoda</taxon>
        <taxon>Chromadorea</taxon>
        <taxon>Rhabditida</taxon>
        <taxon>Tylenchina</taxon>
        <taxon>Panagrolaimomorpha</taxon>
        <taxon>Strongyloidoidea</taxon>
        <taxon>Steinernematidae</taxon>
        <taxon>Steinernema</taxon>
    </lineage>
</organism>
<name>A0AA39I4H4_9BILA</name>
<dbReference type="Gene3D" id="3.30.1370.10">
    <property type="entry name" value="K Homology domain, type 1"/>
    <property type="match status" value="3"/>
</dbReference>
<evidence type="ECO:0000259" key="4">
    <source>
        <dbReference type="SMART" id="SM00322"/>
    </source>
</evidence>
<dbReference type="AlphaFoldDB" id="A0AA39I4H4"/>
<evidence type="ECO:0000256" key="3">
    <source>
        <dbReference type="SAM" id="MobiDB-lite"/>
    </source>
</evidence>
<dbReference type="SUPFAM" id="SSF54791">
    <property type="entry name" value="Eukaryotic type KH-domain (KH-domain type I)"/>
    <property type="match status" value="4"/>
</dbReference>
<feature type="compositionally biased region" description="Basic and acidic residues" evidence="3">
    <location>
        <begin position="401"/>
        <end position="416"/>
    </location>
</feature>
<dbReference type="PANTHER" id="PTHR10288">
    <property type="entry name" value="KH DOMAIN CONTAINING RNA BINDING PROTEIN"/>
    <property type="match status" value="1"/>
</dbReference>
<dbReference type="PROSITE" id="PS50084">
    <property type="entry name" value="KH_TYPE_1"/>
    <property type="match status" value="4"/>
</dbReference>
<dbReference type="GO" id="GO:0003723">
    <property type="term" value="F:RNA binding"/>
    <property type="evidence" value="ECO:0007669"/>
    <property type="project" value="UniProtKB-UniRule"/>
</dbReference>
<feature type="region of interest" description="Disordered" evidence="3">
    <location>
        <begin position="384"/>
        <end position="481"/>
    </location>
</feature>
<dbReference type="InterPro" id="IPR004087">
    <property type="entry name" value="KH_dom"/>
</dbReference>
<keyword evidence="2" id="KW-0694">RNA-binding</keyword>
<dbReference type="Pfam" id="PF00013">
    <property type="entry name" value="KH_1"/>
    <property type="match status" value="4"/>
</dbReference>
<keyword evidence="1" id="KW-0677">Repeat</keyword>
<keyword evidence="6" id="KW-1185">Reference proteome</keyword>
<evidence type="ECO:0000313" key="5">
    <source>
        <dbReference type="EMBL" id="KAK0417668.1"/>
    </source>
</evidence>
<dbReference type="Proteomes" id="UP001175271">
    <property type="component" value="Unassembled WGS sequence"/>
</dbReference>
<protein>
    <recommendedName>
        <fullName evidence="4">K Homology domain-containing protein</fullName>
    </recommendedName>
</protein>
<sequence length="626" mass="68551">MAPMLPATSKATVRFRRAPCVSVYIRTSHFEHVWPGAPQVAFRPADRFVSHSMATHQQAPHSGQQFQQTPHAASNRVPSTGQMQHHTGPPPSANFSEQHHAVPPMQHHQHGRNGGAHFQRSFIRDSLPLRIAVNSKYVGAIIGQGGATISDISKESSARCVIDHSRNRALPVSDPALMEKIISIHGSLDACSKACIKILEVVRREMEKDHTVTDEYELKIRVFNELVGRLIGKSGKTIKSIKSETGAYVSVSNDPGNIYDLSSPQPYSGYVFERSITVRARDLEAVSRAERMISSNLRKSYDTDGQKMYNAGAFGGLPIAPYVGGAGQPGVAHPAILGTYPLTGQSRSVKLFVPNAVIGALIGSKGAYIKKMIQNTGAQIRIDNSDYHREKRNTVSSSGGEQRHESPEHSSGEELKVPSPIKEGVEKSPCDASDGQETKRDLEVPEKGAQAATAPSKGQNDVNGGSEKEKEQNKSSDGDRLVTITGIDGQVSNALYYIFDKVAEQIFCPLDELRLHSEITVPSSLVGRIIGKSGQNVRELQRITQAVVKIPEDSHRNEPQVMSFDEEPLSTVRIYGCYFATQAVEIRINQLVFEHRQRLVTLQRQPNCDTWQQSHPAASPSGGQQS</sequence>
<feature type="compositionally biased region" description="Basic and acidic residues" evidence="3">
    <location>
        <begin position="466"/>
        <end position="480"/>
    </location>
</feature>
<evidence type="ECO:0000256" key="1">
    <source>
        <dbReference type="ARBA" id="ARBA00022737"/>
    </source>
</evidence>
<proteinExistence type="predicted"/>
<evidence type="ECO:0000313" key="6">
    <source>
        <dbReference type="Proteomes" id="UP001175271"/>
    </source>
</evidence>
<reference evidence="5" key="1">
    <citation type="submission" date="2023-06" db="EMBL/GenBank/DDBJ databases">
        <title>Genomic analysis of the entomopathogenic nematode Steinernema hermaphroditum.</title>
        <authorList>
            <person name="Schwarz E.M."/>
            <person name="Heppert J.K."/>
            <person name="Baniya A."/>
            <person name="Schwartz H.T."/>
            <person name="Tan C.-H."/>
            <person name="Antoshechkin I."/>
            <person name="Sternberg P.W."/>
            <person name="Goodrich-Blair H."/>
            <person name="Dillman A.R."/>
        </authorList>
    </citation>
    <scope>NUCLEOTIDE SEQUENCE</scope>
    <source>
        <strain evidence="5">PS9179</strain>
        <tissue evidence="5">Whole animal</tissue>
    </source>
</reference>
<feature type="region of interest" description="Disordered" evidence="3">
    <location>
        <begin position="52"/>
        <end position="116"/>
    </location>
</feature>
<comment type="caution">
    <text evidence="5">The sequence shown here is derived from an EMBL/GenBank/DDBJ whole genome shotgun (WGS) entry which is preliminary data.</text>
</comment>
<dbReference type="SMART" id="SM00322">
    <property type="entry name" value="KH"/>
    <property type="match status" value="4"/>
</dbReference>
<feature type="compositionally biased region" description="Basic and acidic residues" evidence="3">
    <location>
        <begin position="384"/>
        <end position="393"/>
    </location>
</feature>
<dbReference type="InterPro" id="IPR004088">
    <property type="entry name" value="KH_dom_type_1"/>
</dbReference>
<feature type="compositionally biased region" description="Basic and acidic residues" evidence="3">
    <location>
        <begin position="436"/>
        <end position="446"/>
    </location>
</feature>
<dbReference type="Gene3D" id="3.30.310.210">
    <property type="match status" value="1"/>
</dbReference>
<gene>
    <name evidence="5" type="ORF">QR680_013139</name>
</gene>
<feature type="domain" description="K Homology" evidence="4">
    <location>
        <begin position="345"/>
        <end position="503"/>
    </location>
</feature>
<dbReference type="InterPro" id="IPR036612">
    <property type="entry name" value="KH_dom_type_1_sf"/>
</dbReference>
<dbReference type="CDD" id="cd22403">
    <property type="entry name" value="KH-I_IGF2BP_rpt4"/>
    <property type="match status" value="1"/>
</dbReference>
<feature type="domain" description="K Homology" evidence="4">
    <location>
        <begin position="125"/>
        <end position="203"/>
    </location>
</feature>
<feature type="compositionally biased region" description="Polar residues" evidence="3">
    <location>
        <begin position="52"/>
        <end position="85"/>
    </location>
</feature>
<feature type="domain" description="K Homology" evidence="4">
    <location>
        <begin position="214"/>
        <end position="298"/>
    </location>
</feature>
<dbReference type="EMBL" id="JAUCMV010000002">
    <property type="protein sequence ID" value="KAK0417668.1"/>
    <property type="molecule type" value="Genomic_DNA"/>
</dbReference>
<feature type="domain" description="K Homology" evidence="4">
    <location>
        <begin position="513"/>
        <end position="593"/>
    </location>
</feature>